<feature type="transmembrane region" description="Helical" evidence="9">
    <location>
        <begin position="375"/>
        <end position="400"/>
    </location>
</feature>
<dbReference type="InterPro" id="IPR052180">
    <property type="entry name" value="NhaC_Na-H+_Antiporter"/>
</dbReference>
<dbReference type="GO" id="GO:0005886">
    <property type="term" value="C:plasma membrane"/>
    <property type="evidence" value="ECO:0007669"/>
    <property type="project" value="UniProtKB-SubCell"/>
</dbReference>
<sequence>MKYKIKSNGKALIPFIIFIGMYLFTGFYLTYSGEKLAFYKVNSPIFVILGIISAFILFKGDISSKFNNLIKGCGDENILIMCLIYLLAGAFASVTKATGSVESTVNLGMSIIPVKYLVAGIFLMASFISISTGTSVGTIVTVGPLAIGLSEKSGIYLPLVLGALVGGAMFGDNLSIISDTTIAATRTQNVNMSDKFKMNLKIALPAAIITFLIYMFSLNNINTVNIGSVNYSLIKVVPYILVLVLAVSGVNVFVTLTIGTVFCGIIGISTNVFGVVGYCSKIYEGFNNMFEIFLLSFLTGGLAYMVRKEGGIDYIIEKAKKCLKGSKTAELGISALISILDIAVANNTVAIIIAGPVAKEISNEYNVDPRRVASLLDVFSCVFQGLIPYGAQILIATSLTKGMLSPFALIPYFWYQFILAVFAILSIYIPYSNLKNN</sequence>
<evidence type="ECO:0000256" key="5">
    <source>
        <dbReference type="ARBA" id="ARBA00022692"/>
    </source>
</evidence>
<dbReference type="AlphaFoldDB" id="A0A0E3UTQ8"/>
<evidence type="ECO:0000259" key="10">
    <source>
        <dbReference type="Pfam" id="PF03553"/>
    </source>
</evidence>
<dbReference type="GO" id="GO:0015297">
    <property type="term" value="F:antiporter activity"/>
    <property type="evidence" value="ECO:0007669"/>
    <property type="project" value="UniProtKB-KW"/>
</dbReference>
<dbReference type="InterPro" id="IPR018461">
    <property type="entry name" value="Na/H_Antiport_NhaC-like_C"/>
</dbReference>
<keyword evidence="12" id="KW-1185">Reference proteome</keyword>
<dbReference type="KEGG" id="sns:VC03_02350"/>
<dbReference type="STRING" id="187101.VC03_02350"/>
<evidence type="ECO:0000256" key="7">
    <source>
        <dbReference type="ARBA" id="ARBA00023136"/>
    </source>
</evidence>
<feature type="transmembrane region" description="Helical" evidence="9">
    <location>
        <begin position="12"/>
        <end position="31"/>
    </location>
</feature>
<reference evidence="11 12" key="1">
    <citation type="journal article" date="2012" name="BMC Genomics">
        <title>Genomic sequence analysis and characterization of Sneathia amnii sp. nov.</title>
        <authorList>
            <consortium name="Vaginal Microbiome Consortium (additional members)"/>
            <person name="Harwich M.D.Jr."/>
            <person name="Serrano M.G."/>
            <person name="Fettweis J.M."/>
            <person name="Alves J.M."/>
            <person name="Reimers M.A."/>
            <person name="Buck G.A."/>
            <person name="Jefferson K.K."/>
        </authorList>
    </citation>
    <scope>NUCLEOTIDE SEQUENCE [LARGE SCALE GENOMIC DNA]</scope>
    <source>
        <strain evidence="11 12">SN35</strain>
    </source>
</reference>
<feature type="transmembrane region" description="Helical" evidence="9">
    <location>
        <begin position="198"/>
        <end position="216"/>
    </location>
</feature>
<accession>A0A0E3UTQ8</accession>
<dbReference type="PANTHER" id="PTHR33451:SF4">
    <property type="entry name" value="NA+_H+ ANTIPORTER"/>
    <property type="match status" value="1"/>
</dbReference>
<evidence type="ECO:0000256" key="1">
    <source>
        <dbReference type="ARBA" id="ARBA00004651"/>
    </source>
</evidence>
<evidence type="ECO:0000256" key="6">
    <source>
        <dbReference type="ARBA" id="ARBA00022989"/>
    </source>
</evidence>
<dbReference type="EMBL" id="CP011280">
    <property type="protein sequence ID" value="AKC95389.1"/>
    <property type="molecule type" value="Genomic_DNA"/>
</dbReference>
<proteinExistence type="inferred from homology"/>
<evidence type="ECO:0000313" key="11">
    <source>
        <dbReference type="EMBL" id="AKC95389.1"/>
    </source>
</evidence>
<feature type="transmembrane region" description="Helical" evidence="9">
    <location>
        <begin position="37"/>
        <end position="58"/>
    </location>
</feature>
<evidence type="ECO:0000256" key="2">
    <source>
        <dbReference type="ARBA" id="ARBA00022448"/>
    </source>
</evidence>
<evidence type="ECO:0000313" key="12">
    <source>
        <dbReference type="Proteomes" id="UP000033103"/>
    </source>
</evidence>
<feature type="transmembrane region" description="Helical" evidence="9">
    <location>
        <begin position="78"/>
        <end position="95"/>
    </location>
</feature>
<evidence type="ECO:0000256" key="9">
    <source>
        <dbReference type="SAM" id="Phobius"/>
    </source>
</evidence>
<evidence type="ECO:0000256" key="8">
    <source>
        <dbReference type="ARBA" id="ARBA00038435"/>
    </source>
</evidence>
<organism evidence="11 12">
    <name type="scientific">Sneathia vaginalis</name>
    <dbReference type="NCBI Taxonomy" id="187101"/>
    <lineage>
        <taxon>Bacteria</taxon>
        <taxon>Fusobacteriati</taxon>
        <taxon>Fusobacteriota</taxon>
        <taxon>Fusobacteriia</taxon>
        <taxon>Fusobacteriales</taxon>
        <taxon>Leptotrichiaceae</taxon>
        <taxon>Sneathia</taxon>
    </lineage>
</organism>
<dbReference type="RefSeq" id="WP_046328495.1">
    <property type="nucleotide sequence ID" value="NZ_CAUPIC010000004.1"/>
</dbReference>
<feature type="transmembrane region" description="Helical" evidence="9">
    <location>
        <begin position="155"/>
        <end position="177"/>
    </location>
</feature>
<dbReference type="HOGENOM" id="CLU_043525_0_0_0"/>
<comment type="similarity">
    <text evidence="8">Belongs to the NhaC Na(+)/H(+) (TC 2.A.35) antiporter family.</text>
</comment>
<feature type="transmembrane region" description="Helical" evidence="9">
    <location>
        <begin position="412"/>
        <end position="431"/>
    </location>
</feature>
<dbReference type="PATRIC" id="fig|1069640.6.peg.450"/>
<evidence type="ECO:0000256" key="4">
    <source>
        <dbReference type="ARBA" id="ARBA00022475"/>
    </source>
</evidence>
<feature type="domain" description="Na+/H+ antiporter NhaC-like C-terminal" evidence="10">
    <location>
        <begin position="47"/>
        <end position="216"/>
    </location>
</feature>
<dbReference type="PANTHER" id="PTHR33451">
    <property type="entry name" value="MALATE-2H(+)/NA(+)-LACTATE ANTIPORTER"/>
    <property type="match status" value="1"/>
</dbReference>
<keyword evidence="7 9" id="KW-0472">Membrane</keyword>
<keyword evidence="6 9" id="KW-1133">Transmembrane helix</keyword>
<feature type="transmembrane region" description="Helical" evidence="9">
    <location>
        <begin position="289"/>
        <end position="307"/>
    </location>
</feature>
<keyword evidence="3" id="KW-0050">Antiport</keyword>
<evidence type="ECO:0000256" key="3">
    <source>
        <dbReference type="ARBA" id="ARBA00022449"/>
    </source>
</evidence>
<dbReference type="Pfam" id="PF03553">
    <property type="entry name" value="Na_H_antiporter"/>
    <property type="match status" value="1"/>
</dbReference>
<feature type="transmembrane region" description="Helical" evidence="9">
    <location>
        <begin position="261"/>
        <end position="283"/>
    </location>
</feature>
<keyword evidence="5 9" id="KW-0812">Transmembrane</keyword>
<dbReference type="Proteomes" id="UP000033103">
    <property type="component" value="Chromosome"/>
</dbReference>
<name>A0A0E3UTQ8_9FUSO</name>
<comment type="subcellular location">
    <subcellularLocation>
        <location evidence="1">Cell membrane</location>
        <topology evidence="1">Multi-pass membrane protein</topology>
    </subcellularLocation>
</comment>
<feature type="transmembrane region" description="Helical" evidence="9">
    <location>
        <begin position="328"/>
        <end position="355"/>
    </location>
</feature>
<keyword evidence="4" id="KW-1003">Cell membrane</keyword>
<gene>
    <name evidence="11" type="ORF">VC03_02350</name>
</gene>
<dbReference type="OrthoDB" id="9790605at2"/>
<keyword evidence="2" id="KW-0813">Transport</keyword>
<feature type="transmembrane region" description="Helical" evidence="9">
    <location>
        <begin position="132"/>
        <end position="149"/>
    </location>
</feature>
<feature type="transmembrane region" description="Helical" evidence="9">
    <location>
        <begin position="236"/>
        <end position="254"/>
    </location>
</feature>
<protein>
    <submittedName>
        <fullName evidence="11">Sodium:proton antiporter</fullName>
    </submittedName>
</protein>